<dbReference type="SUPFAM" id="SSF56935">
    <property type="entry name" value="Porins"/>
    <property type="match status" value="1"/>
</dbReference>
<evidence type="ECO:0000256" key="2">
    <source>
        <dbReference type="ARBA" id="ARBA00023136"/>
    </source>
</evidence>
<evidence type="ECO:0000256" key="3">
    <source>
        <dbReference type="ARBA" id="ARBA00023237"/>
    </source>
</evidence>
<dbReference type="InterPro" id="IPR000531">
    <property type="entry name" value="Beta-barrel_TonB"/>
</dbReference>
<keyword evidence="3" id="KW-0998">Cell outer membrane</keyword>
<evidence type="ECO:0000313" key="6">
    <source>
        <dbReference type="Proteomes" id="UP000254704"/>
    </source>
</evidence>
<keyword evidence="2" id="KW-0472">Membrane</keyword>
<protein>
    <submittedName>
        <fullName evidence="5">Hemoglobin-binding protein A</fullName>
    </submittedName>
</protein>
<dbReference type="GO" id="GO:0009279">
    <property type="term" value="C:cell outer membrane"/>
    <property type="evidence" value="ECO:0007669"/>
    <property type="project" value="UniProtKB-SubCell"/>
</dbReference>
<dbReference type="Pfam" id="PF00593">
    <property type="entry name" value="TonB_dep_Rec_b-barrel"/>
    <property type="match status" value="1"/>
</dbReference>
<dbReference type="Proteomes" id="UP000254704">
    <property type="component" value="Unassembled WGS sequence"/>
</dbReference>
<feature type="domain" description="TonB-dependent receptor-like beta-barrel" evidence="4">
    <location>
        <begin position="13"/>
        <end position="253"/>
    </location>
</feature>
<evidence type="ECO:0000259" key="4">
    <source>
        <dbReference type="Pfam" id="PF00593"/>
    </source>
</evidence>
<dbReference type="InterPro" id="IPR036942">
    <property type="entry name" value="Beta-barrel_TonB_sf"/>
</dbReference>
<dbReference type="AlphaFoldDB" id="A0A379ERN0"/>
<evidence type="ECO:0000256" key="1">
    <source>
        <dbReference type="ARBA" id="ARBA00004442"/>
    </source>
</evidence>
<comment type="subcellular location">
    <subcellularLocation>
        <location evidence="1">Cell outer membrane</location>
    </subcellularLocation>
</comment>
<evidence type="ECO:0000313" key="5">
    <source>
        <dbReference type="EMBL" id="SUC03270.1"/>
    </source>
</evidence>
<gene>
    <name evidence="5" type="primary">hgbA_3</name>
    <name evidence="5" type="ORF">NCTC11621_00019</name>
</gene>
<sequence>MGWERHHIILPNSLGYRPFDYKERDLNTNTKQVNLDLTKTFSVFEIENSISYGGIYSKTRKEMINKAGYNGTNPTWWAERTLGQNFSGQLRDCKTSSSFNGLLCPRHEPKTSFLIPVETTTKSLYFADTVQLHDILSVDLGYRYDAINYQPEYIPGITPKIADDMVKGLFIPLHKIEPWAPSPYSPKYNGSTDPKYLADLAEWKAKKAENDQNAEKKIAYIAQEKKFKKHSYSLGATFDPLDFVRLQVNIQKALEHLPQMNCILRLSILTLRFTESRNLRLDRLGNPLLVPDHLQN</sequence>
<reference evidence="5 6" key="1">
    <citation type="submission" date="2018-06" db="EMBL/GenBank/DDBJ databases">
        <authorList>
            <consortium name="Pathogen Informatics"/>
            <person name="Doyle S."/>
        </authorList>
    </citation>
    <scope>NUCLEOTIDE SEQUENCE [LARGE SCALE GENOMIC DNA]</scope>
    <source>
        <strain evidence="5 6">NCTC11621</strain>
    </source>
</reference>
<dbReference type="EMBL" id="UGTV01000002">
    <property type="protein sequence ID" value="SUC03270.1"/>
    <property type="molecule type" value="Genomic_DNA"/>
</dbReference>
<organism evidence="5 6">
    <name type="scientific">Pasteurella canis</name>
    <dbReference type="NCBI Taxonomy" id="753"/>
    <lineage>
        <taxon>Bacteria</taxon>
        <taxon>Pseudomonadati</taxon>
        <taxon>Pseudomonadota</taxon>
        <taxon>Gammaproteobacteria</taxon>
        <taxon>Pasteurellales</taxon>
        <taxon>Pasteurellaceae</taxon>
        <taxon>Pasteurella</taxon>
    </lineage>
</organism>
<proteinExistence type="predicted"/>
<name>A0A379ERN0_9PAST</name>
<accession>A0A379ERN0</accession>
<dbReference type="Gene3D" id="2.40.170.20">
    <property type="entry name" value="TonB-dependent receptor, beta-barrel domain"/>
    <property type="match status" value="1"/>
</dbReference>